<evidence type="ECO:0000313" key="1">
    <source>
        <dbReference type="EMBL" id="GIY67833.1"/>
    </source>
</evidence>
<organism evidence="1 2">
    <name type="scientific">Caerostris extrusa</name>
    <name type="common">Bark spider</name>
    <name type="synonym">Caerostris bankana</name>
    <dbReference type="NCBI Taxonomy" id="172846"/>
    <lineage>
        <taxon>Eukaryota</taxon>
        <taxon>Metazoa</taxon>
        <taxon>Ecdysozoa</taxon>
        <taxon>Arthropoda</taxon>
        <taxon>Chelicerata</taxon>
        <taxon>Arachnida</taxon>
        <taxon>Araneae</taxon>
        <taxon>Araneomorphae</taxon>
        <taxon>Entelegynae</taxon>
        <taxon>Araneoidea</taxon>
        <taxon>Araneidae</taxon>
        <taxon>Caerostris</taxon>
    </lineage>
</organism>
<comment type="caution">
    <text evidence="1">The sequence shown here is derived from an EMBL/GenBank/DDBJ whole genome shotgun (WGS) entry which is preliminary data.</text>
</comment>
<sequence>MRPPESERSDSSFKLHLERADRASEGRYGASCGDRKLLVQVCDGRSELTKEDCTSWTTALDITFLKLICVFQVPTC</sequence>
<keyword evidence="2" id="KW-1185">Reference proteome</keyword>
<name>A0AAV4VE58_CAEEX</name>
<evidence type="ECO:0000313" key="2">
    <source>
        <dbReference type="Proteomes" id="UP001054945"/>
    </source>
</evidence>
<dbReference type="EMBL" id="BPLR01014287">
    <property type="protein sequence ID" value="GIY67833.1"/>
    <property type="molecule type" value="Genomic_DNA"/>
</dbReference>
<dbReference type="AlphaFoldDB" id="A0AAV4VE58"/>
<proteinExistence type="predicted"/>
<dbReference type="Proteomes" id="UP001054945">
    <property type="component" value="Unassembled WGS sequence"/>
</dbReference>
<protein>
    <submittedName>
        <fullName evidence="1">Uncharacterized protein</fullName>
    </submittedName>
</protein>
<gene>
    <name evidence="1" type="ORF">CEXT_662491</name>
</gene>
<reference evidence="1 2" key="1">
    <citation type="submission" date="2021-06" db="EMBL/GenBank/DDBJ databases">
        <title>Caerostris extrusa draft genome.</title>
        <authorList>
            <person name="Kono N."/>
            <person name="Arakawa K."/>
        </authorList>
    </citation>
    <scope>NUCLEOTIDE SEQUENCE [LARGE SCALE GENOMIC DNA]</scope>
</reference>
<accession>A0AAV4VE58</accession>